<reference evidence="1" key="1">
    <citation type="journal article" date="2014" name="Genome Biol. Evol.">
        <title>Pangenome evidence for extensive interdomain horizontal transfer affecting lineage core and shell genes in uncultured planktonic thaumarchaeota and euryarchaeota.</title>
        <authorList>
            <person name="Deschamps P."/>
            <person name="Zivanovic Y."/>
            <person name="Moreira D."/>
            <person name="Rodriguez-Valera F."/>
            <person name="Lopez-Garcia P."/>
        </authorList>
    </citation>
    <scope>NUCLEOTIDE SEQUENCE</scope>
</reference>
<accession>A0A075I9P8</accession>
<protein>
    <submittedName>
        <fullName evidence="1">Uncharacterized protein</fullName>
    </submittedName>
</protein>
<proteinExistence type="predicted"/>
<evidence type="ECO:0000313" key="1">
    <source>
        <dbReference type="EMBL" id="AIF22853.1"/>
    </source>
</evidence>
<name>A0A075I9P8_9ARCH</name>
<dbReference type="AlphaFoldDB" id="A0A075I9P8"/>
<sequence>MGPLNKLFIHNNKKLCMGDLDFKLNSTNIHQNSEITGTIMVSYPGRYDGVVVNTTILDSNEHIIYKSYNQKKYSQHVSRLFINKDTMPENKAEFTALIEFEPKQEHEVKFRVSIIEQHKEIESKIIFAKYSN</sequence>
<dbReference type="EMBL" id="KF901217">
    <property type="protein sequence ID" value="AIF22853.1"/>
    <property type="molecule type" value="Genomic_DNA"/>
</dbReference>
<organism evidence="1">
    <name type="scientific">uncultured marine thaumarchaeote SAT1000_10_G09</name>
    <dbReference type="NCBI Taxonomy" id="1456375"/>
    <lineage>
        <taxon>Archaea</taxon>
        <taxon>Nitrososphaerota</taxon>
        <taxon>environmental samples</taxon>
    </lineage>
</organism>